<protein>
    <recommendedName>
        <fullName evidence="3">Calx-beta domain-containing protein</fullName>
    </recommendedName>
</protein>
<dbReference type="RefSeq" id="WP_222843721.1">
    <property type="nucleotide sequence ID" value="NZ_FQWL01000003.1"/>
</dbReference>
<gene>
    <name evidence="1" type="ORF">SAMN04488116_1949</name>
</gene>
<proteinExistence type="predicted"/>
<name>A0A1M5LKI1_9FLAO</name>
<accession>A0A1M5LKI1</accession>
<keyword evidence="2" id="KW-1185">Reference proteome</keyword>
<dbReference type="AlphaFoldDB" id="A0A1M5LKI1"/>
<dbReference type="STRING" id="570519.SAMN04488116_1949"/>
<feature type="non-terminal residue" evidence="1">
    <location>
        <position position="190"/>
    </location>
</feature>
<dbReference type="EMBL" id="FQWL01000003">
    <property type="protein sequence ID" value="SHG65410.1"/>
    <property type="molecule type" value="Genomic_DNA"/>
</dbReference>
<organism evidence="1 2">
    <name type="scientific">Flagellimonas flava</name>
    <dbReference type="NCBI Taxonomy" id="570519"/>
    <lineage>
        <taxon>Bacteria</taxon>
        <taxon>Pseudomonadati</taxon>
        <taxon>Bacteroidota</taxon>
        <taxon>Flavobacteriia</taxon>
        <taxon>Flavobacteriales</taxon>
        <taxon>Flavobacteriaceae</taxon>
        <taxon>Flagellimonas</taxon>
    </lineage>
</organism>
<evidence type="ECO:0000313" key="2">
    <source>
        <dbReference type="Proteomes" id="UP000184532"/>
    </source>
</evidence>
<sequence length="190" mass="19803">MLTFLVKYLFSKSFIFHLRKAHAFAFLLFGFSIGFGQSFTIVESGGSTATSETVTTDDFTVVLDVQPATDVVLDVVSDDTGEGTVDVATLTFTPANFGTPQAVTVTGVDDALVDGTQNYDITISVNVGSSDAAYAGVLPQTVSVDNADDEVPGFTIVESGGSTATSESGTTDDFTVVLDSQPLTNVVLTV</sequence>
<reference evidence="2" key="1">
    <citation type="submission" date="2016-11" db="EMBL/GenBank/DDBJ databases">
        <authorList>
            <person name="Varghese N."/>
            <person name="Submissions S."/>
        </authorList>
    </citation>
    <scope>NUCLEOTIDE SEQUENCE [LARGE SCALE GENOMIC DNA]</scope>
    <source>
        <strain evidence="2">DSM 22638</strain>
    </source>
</reference>
<evidence type="ECO:0000313" key="1">
    <source>
        <dbReference type="EMBL" id="SHG65410.1"/>
    </source>
</evidence>
<evidence type="ECO:0008006" key="3">
    <source>
        <dbReference type="Google" id="ProtNLM"/>
    </source>
</evidence>
<dbReference type="Proteomes" id="UP000184532">
    <property type="component" value="Unassembled WGS sequence"/>
</dbReference>